<dbReference type="SUPFAM" id="SSF46785">
    <property type="entry name" value="Winged helix' DNA-binding domain"/>
    <property type="match status" value="2"/>
</dbReference>
<dbReference type="InterPro" id="IPR005234">
    <property type="entry name" value="ScpB_csome_segregation"/>
</dbReference>
<dbReference type="AlphaFoldDB" id="A0A222GB03"/>
<dbReference type="GO" id="GO:0051304">
    <property type="term" value="P:chromosome separation"/>
    <property type="evidence" value="ECO:0007669"/>
    <property type="project" value="InterPro"/>
</dbReference>
<dbReference type="NCBIfam" id="TIGR00281">
    <property type="entry name" value="SMC-Scp complex subunit ScpB"/>
    <property type="match status" value="1"/>
</dbReference>
<keyword evidence="1" id="KW-0963">Cytoplasm</keyword>
<keyword evidence="2" id="KW-0132">Cell division</keyword>
<dbReference type="InterPro" id="IPR036388">
    <property type="entry name" value="WH-like_DNA-bd_sf"/>
</dbReference>
<dbReference type="PIRSF" id="PIRSF019345">
    <property type="entry name" value="ScpB"/>
    <property type="match status" value="1"/>
</dbReference>
<proteinExistence type="predicted"/>
<evidence type="ECO:0000256" key="4">
    <source>
        <dbReference type="ARBA" id="ARBA00023306"/>
    </source>
</evidence>
<dbReference type="InterPro" id="IPR036390">
    <property type="entry name" value="WH_DNA-bd_sf"/>
</dbReference>
<keyword evidence="6" id="KW-1185">Reference proteome</keyword>
<evidence type="ECO:0000256" key="2">
    <source>
        <dbReference type="ARBA" id="ARBA00022618"/>
    </source>
</evidence>
<gene>
    <name evidence="5" type="primary">scpB</name>
    <name evidence="5" type="ORF">B5D82_15725</name>
</gene>
<evidence type="ECO:0000256" key="1">
    <source>
        <dbReference type="ARBA" id="ARBA00022490"/>
    </source>
</evidence>
<dbReference type="Gene3D" id="1.10.10.10">
    <property type="entry name" value="Winged helix-like DNA-binding domain superfamily/Winged helix DNA-binding domain"/>
    <property type="match status" value="2"/>
</dbReference>
<keyword evidence="3" id="KW-0159">Chromosome partition</keyword>
<dbReference type="OrthoDB" id="9806226at2"/>
<evidence type="ECO:0000313" key="6">
    <source>
        <dbReference type="Proteomes" id="UP000202259"/>
    </source>
</evidence>
<dbReference type="KEGG" id="cber:B5D82_15725"/>
<organism evidence="5 6">
    <name type="scientific">Cognaticolwellia beringensis</name>
    <dbReference type="NCBI Taxonomy" id="1967665"/>
    <lineage>
        <taxon>Bacteria</taxon>
        <taxon>Pseudomonadati</taxon>
        <taxon>Pseudomonadota</taxon>
        <taxon>Gammaproteobacteria</taxon>
        <taxon>Alteromonadales</taxon>
        <taxon>Colwelliaceae</taxon>
        <taxon>Cognaticolwellia</taxon>
    </lineage>
</organism>
<evidence type="ECO:0000313" key="5">
    <source>
        <dbReference type="EMBL" id="ASP49085.1"/>
    </source>
</evidence>
<dbReference type="PANTHER" id="PTHR34298">
    <property type="entry name" value="SEGREGATION AND CONDENSATION PROTEIN B"/>
    <property type="match status" value="1"/>
</dbReference>
<dbReference type="RefSeq" id="WP_081152852.1">
    <property type="nucleotide sequence ID" value="NZ_CP020465.1"/>
</dbReference>
<reference evidence="5 6" key="1">
    <citation type="submission" date="2017-08" db="EMBL/GenBank/DDBJ databases">
        <title>Complete genome of Colwellia sp. NB097-1, a psychrophile bacterium ioslated from Bering Sea.</title>
        <authorList>
            <person name="Chen X."/>
        </authorList>
    </citation>
    <scope>NUCLEOTIDE SEQUENCE [LARGE SCALE GENOMIC DNA]</scope>
    <source>
        <strain evidence="5 6">NB097-1</strain>
    </source>
</reference>
<dbReference type="GO" id="GO:0051301">
    <property type="term" value="P:cell division"/>
    <property type="evidence" value="ECO:0007669"/>
    <property type="project" value="UniProtKB-KW"/>
</dbReference>
<dbReference type="PANTHER" id="PTHR34298:SF2">
    <property type="entry name" value="SEGREGATION AND CONDENSATION PROTEIN B"/>
    <property type="match status" value="1"/>
</dbReference>
<accession>A0A222GB03</accession>
<keyword evidence="4" id="KW-0131">Cell cycle</keyword>
<dbReference type="EMBL" id="CP020465">
    <property type="protein sequence ID" value="ASP49085.1"/>
    <property type="molecule type" value="Genomic_DNA"/>
</dbReference>
<dbReference type="Pfam" id="PF04079">
    <property type="entry name" value="SMC_ScpB"/>
    <property type="match status" value="1"/>
</dbReference>
<evidence type="ECO:0000256" key="3">
    <source>
        <dbReference type="ARBA" id="ARBA00022829"/>
    </source>
</evidence>
<dbReference type="Proteomes" id="UP000202259">
    <property type="component" value="Chromosome"/>
</dbReference>
<sequence length="187" mass="21371">MITDKIRHKDIDDTKLQRLVEAALFIADKPLSVQLLKRDFLIEYRVSNLRIRDIIIAIQAQYKGRGVELNKVASGYRFQTPAELSDDLAHLYKEKAPKYSRAILETLALIAYKQPITRGEIEDIRGVAVSSQIIKTLTDRNWIKTVGQKEVPGRPVLYASTQEFLDYFSLTSLDQLPALMPMEDFTS</sequence>
<name>A0A222GB03_9GAMM</name>
<protein>
    <submittedName>
        <fullName evidence="5">SMC-Scp complex subunit ScpB</fullName>
    </submittedName>
</protein>